<dbReference type="EMBL" id="MPUH01000289">
    <property type="protein sequence ID" value="OMJ83845.1"/>
    <property type="molecule type" value="Genomic_DNA"/>
</dbReference>
<reference evidence="6 7" key="1">
    <citation type="submission" date="2016-11" db="EMBL/GenBank/DDBJ databases">
        <title>The macronuclear genome of Stentor coeruleus: a giant cell with tiny introns.</title>
        <authorList>
            <person name="Slabodnick M."/>
            <person name="Ruby J.G."/>
            <person name="Reiff S.B."/>
            <person name="Swart E.C."/>
            <person name="Gosai S."/>
            <person name="Prabakaran S."/>
            <person name="Witkowska E."/>
            <person name="Larue G.E."/>
            <person name="Fisher S."/>
            <person name="Freeman R.M."/>
            <person name="Gunawardena J."/>
            <person name="Chu W."/>
            <person name="Stover N.A."/>
            <person name="Gregory B.D."/>
            <person name="Nowacki M."/>
            <person name="Derisi J."/>
            <person name="Roy S.W."/>
            <person name="Marshall W.F."/>
            <person name="Sood P."/>
        </authorList>
    </citation>
    <scope>NUCLEOTIDE SEQUENCE [LARGE SCALE GENOMIC DNA]</scope>
    <source>
        <strain evidence="6">WM001</strain>
    </source>
</reference>
<dbReference type="InterPro" id="IPR050305">
    <property type="entry name" value="Small_GTPase_Rab"/>
</dbReference>
<keyword evidence="7" id="KW-1185">Reference proteome</keyword>
<dbReference type="Proteomes" id="UP000187209">
    <property type="component" value="Unassembled WGS sequence"/>
</dbReference>
<dbReference type="NCBIfam" id="TIGR00231">
    <property type="entry name" value="small_GTP"/>
    <property type="match status" value="1"/>
</dbReference>
<sequence>MDRTSTTFDYLVKLLILGDGKVGKTSILLRFTEDYFPTSHIQTLGIDFKLKLQTIEGKMYKFQVWDTAGQERFRKLTTAYYKNAKGIILVFDVSRRESFEMVTFWMSEIQKHALEGVVKVLVGNQIDKENREVARQEGKSKADELGVEYFETSAKTGVGIEELFRYMAINTRLVEDSKVTDPRNSIKLKKEAPKKRCCSKS</sequence>
<dbReference type="InterPro" id="IPR005225">
    <property type="entry name" value="Small_GTP-bd"/>
</dbReference>
<evidence type="ECO:0000256" key="4">
    <source>
        <dbReference type="ARBA" id="ARBA00023288"/>
    </source>
</evidence>
<dbReference type="OrthoDB" id="309695at2759"/>
<protein>
    <submittedName>
        <fullName evidence="6">Uncharacterized protein</fullName>
    </submittedName>
</protein>
<evidence type="ECO:0000313" key="7">
    <source>
        <dbReference type="Proteomes" id="UP000187209"/>
    </source>
</evidence>
<dbReference type="SMART" id="SM00176">
    <property type="entry name" value="RAN"/>
    <property type="match status" value="1"/>
</dbReference>
<evidence type="ECO:0000256" key="1">
    <source>
        <dbReference type="ARBA" id="ARBA00006270"/>
    </source>
</evidence>
<dbReference type="Pfam" id="PF00071">
    <property type="entry name" value="Ras"/>
    <property type="match status" value="1"/>
</dbReference>
<keyword evidence="3" id="KW-0342">GTP-binding</keyword>
<comment type="caution">
    <text evidence="6">The sequence shown here is derived from an EMBL/GenBank/DDBJ whole genome shotgun (WGS) entry which is preliminary data.</text>
</comment>
<dbReference type="PROSITE" id="PS51419">
    <property type="entry name" value="RAB"/>
    <property type="match status" value="1"/>
</dbReference>
<evidence type="ECO:0000256" key="5">
    <source>
        <dbReference type="SAM" id="MobiDB-lite"/>
    </source>
</evidence>
<comment type="similarity">
    <text evidence="1">Belongs to the small GTPase superfamily. Rab family.</text>
</comment>
<feature type="region of interest" description="Disordered" evidence="5">
    <location>
        <begin position="179"/>
        <end position="201"/>
    </location>
</feature>
<evidence type="ECO:0000256" key="2">
    <source>
        <dbReference type="ARBA" id="ARBA00022741"/>
    </source>
</evidence>
<keyword evidence="2" id="KW-0547">Nucleotide-binding</keyword>
<dbReference type="AlphaFoldDB" id="A0A1R2C4I7"/>
<dbReference type="GO" id="GO:0005525">
    <property type="term" value="F:GTP binding"/>
    <property type="evidence" value="ECO:0007669"/>
    <property type="project" value="UniProtKB-KW"/>
</dbReference>
<dbReference type="Gene3D" id="3.40.50.300">
    <property type="entry name" value="P-loop containing nucleotide triphosphate hydrolases"/>
    <property type="match status" value="1"/>
</dbReference>
<dbReference type="InterPro" id="IPR027417">
    <property type="entry name" value="P-loop_NTPase"/>
</dbReference>
<dbReference type="SMART" id="SM00175">
    <property type="entry name" value="RAB"/>
    <property type="match status" value="1"/>
</dbReference>
<dbReference type="PANTHER" id="PTHR47980">
    <property type="entry name" value="LD44762P"/>
    <property type="match status" value="1"/>
</dbReference>
<dbReference type="SMART" id="SM00177">
    <property type="entry name" value="ARF"/>
    <property type="match status" value="1"/>
</dbReference>
<evidence type="ECO:0000256" key="3">
    <source>
        <dbReference type="ARBA" id="ARBA00023134"/>
    </source>
</evidence>
<dbReference type="CDD" id="cd00154">
    <property type="entry name" value="Rab"/>
    <property type="match status" value="1"/>
</dbReference>
<evidence type="ECO:0000313" key="6">
    <source>
        <dbReference type="EMBL" id="OMJ83845.1"/>
    </source>
</evidence>
<dbReference type="PROSITE" id="PS51420">
    <property type="entry name" value="RHO"/>
    <property type="match status" value="1"/>
</dbReference>
<gene>
    <name evidence="6" type="ORF">SteCoe_15145</name>
</gene>
<dbReference type="SMART" id="SM00173">
    <property type="entry name" value="RAS"/>
    <property type="match status" value="1"/>
</dbReference>
<dbReference type="SMART" id="SM00174">
    <property type="entry name" value="RHO"/>
    <property type="match status" value="1"/>
</dbReference>
<dbReference type="PRINTS" id="PR00449">
    <property type="entry name" value="RASTRNSFRMNG"/>
</dbReference>
<dbReference type="PROSITE" id="PS51421">
    <property type="entry name" value="RAS"/>
    <property type="match status" value="1"/>
</dbReference>
<dbReference type="FunFam" id="3.40.50.300:FF:001129">
    <property type="entry name" value="ras-related protein Rab-44 isoform X2"/>
    <property type="match status" value="1"/>
</dbReference>
<dbReference type="GO" id="GO:0003924">
    <property type="term" value="F:GTPase activity"/>
    <property type="evidence" value="ECO:0007669"/>
    <property type="project" value="InterPro"/>
</dbReference>
<feature type="compositionally biased region" description="Basic residues" evidence="5">
    <location>
        <begin position="192"/>
        <end position="201"/>
    </location>
</feature>
<proteinExistence type="inferred from homology"/>
<organism evidence="6 7">
    <name type="scientific">Stentor coeruleus</name>
    <dbReference type="NCBI Taxonomy" id="5963"/>
    <lineage>
        <taxon>Eukaryota</taxon>
        <taxon>Sar</taxon>
        <taxon>Alveolata</taxon>
        <taxon>Ciliophora</taxon>
        <taxon>Postciliodesmatophora</taxon>
        <taxon>Heterotrichea</taxon>
        <taxon>Heterotrichida</taxon>
        <taxon>Stentoridae</taxon>
        <taxon>Stentor</taxon>
    </lineage>
</organism>
<accession>A0A1R2C4I7</accession>
<dbReference type="SUPFAM" id="SSF52540">
    <property type="entry name" value="P-loop containing nucleoside triphosphate hydrolases"/>
    <property type="match status" value="1"/>
</dbReference>
<dbReference type="InterPro" id="IPR001806">
    <property type="entry name" value="Small_GTPase"/>
</dbReference>
<keyword evidence="4" id="KW-0449">Lipoprotein</keyword>
<name>A0A1R2C4I7_9CILI</name>